<dbReference type="InterPro" id="IPR035890">
    <property type="entry name" value="Anti-sigma-28_factor_FlgM_sf"/>
</dbReference>
<keyword evidence="4" id="KW-1005">Bacterial flagellum biogenesis</keyword>
<reference evidence="11 12" key="1">
    <citation type="submission" date="2019-03" db="EMBL/GenBank/DDBJ databases">
        <title>Genomic Encyclopedia of Type Strains, Phase III (KMG-III): the genomes of soil and plant-associated and newly described type strains.</title>
        <authorList>
            <person name="Whitman W."/>
        </authorList>
    </citation>
    <scope>NUCLEOTIDE SEQUENCE [LARGE SCALE GENOMIC DNA]</scope>
    <source>
        <strain evidence="11 12">CECT 7378</strain>
    </source>
</reference>
<evidence type="ECO:0000256" key="6">
    <source>
        <dbReference type="ARBA" id="ARBA00023163"/>
    </source>
</evidence>
<dbReference type="GO" id="GO:0044781">
    <property type="term" value="P:bacterial-type flagellum organization"/>
    <property type="evidence" value="ECO:0007669"/>
    <property type="project" value="UniProtKB-KW"/>
</dbReference>
<proteinExistence type="inferred from homology"/>
<comment type="similarity">
    <text evidence="1">Belongs to the FlgM family.</text>
</comment>
<dbReference type="InterPro" id="IPR031316">
    <property type="entry name" value="FlgM_C"/>
</dbReference>
<dbReference type="RefSeq" id="WP_133503634.1">
    <property type="nucleotide sequence ID" value="NZ_SNXC01000011.1"/>
</dbReference>
<evidence type="ECO:0000313" key="11">
    <source>
        <dbReference type="EMBL" id="TDO98207.1"/>
    </source>
</evidence>
<evidence type="ECO:0000256" key="5">
    <source>
        <dbReference type="ARBA" id="ARBA00023015"/>
    </source>
</evidence>
<feature type="domain" description="Anti-sigma-28 factor FlgM C-terminal" evidence="10">
    <location>
        <begin position="45"/>
        <end position="98"/>
    </location>
</feature>
<dbReference type="InterPro" id="IPR007412">
    <property type="entry name" value="FlgM"/>
</dbReference>
<keyword evidence="3" id="KW-0678">Repressor</keyword>
<dbReference type="NCBIfam" id="TIGR03824">
    <property type="entry name" value="FlgM_jcvi"/>
    <property type="match status" value="1"/>
</dbReference>
<gene>
    <name evidence="11" type="ORF">DFP79_1846</name>
</gene>
<dbReference type="OrthoDB" id="7064195at2"/>
<feature type="compositionally biased region" description="Basic and acidic residues" evidence="9">
    <location>
        <begin position="16"/>
        <end position="25"/>
    </location>
</feature>
<dbReference type="GO" id="GO:0045892">
    <property type="term" value="P:negative regulation of DNA-templated transcription"/>
    <property type="evidence" value="ECO:0007669"/>
    <property type="project" value="InterPro"/>
</dbReference>
<protein>
    <recommendedName>
        <fullName evidence="2">Negative regulator of flagellin synthesis</fullName>
    </recommendedName>
    <alternativeName>
        <fullName evidence="8">Anti-sigma-28 factor</fullName>
    </alternativeName>
</protein>
<organism evidence="11 12">
    <name type="scientific">Marinomonas balearica</name>
    <dbReference type="NCBI Taxonomy" id="491947"/>
    <lineage>
        <taxon>Bacteria</taxon>
        <taxon>Pseudomonadati</taxon>
        <taxon>Pseudomonadota</taxon>
        <taxon>Gammaproteobacteria</taxon>
        <taxon>Oceanospirillales</taxon>
        <taxon>Oceanospirillaceae</taxon>
        <taxon>Marinomonas</taxon>
    </lineage>
</organism>
<dbReference type="EMBL" id="SNXC01000011">
    <property type="protein sequence ID" value="TDO98207.1"/>
    <property type="molecule type" value="Genomic_DNA"/>
</dbReference>
<accession>A0A4R6M9M0</accession>
<evidence type="ECO:0000256" key="4">
    <source>
        <dbReference type="ARBA" id="ARBA00022795"/>
    </source>
</evidence>
<feature type="compositionally biased region" description="Low complexity" evidence="9">
    <location>
        <begin position="48"/>
        <end position="63"/>
    </location>
</feature>
<keyword evidence="6" id="KW-0804">Transcription</keyword>
<evidence type="ECO:0000256" key="7">
    <source>
        <dbReference type="ARBA" id="ARBA00024739"/>
    </source>
</evidence>
<sequence>MAINISGLGNQTTLGKNEKVQKENVVESNTSSGTNVSAKETLSEDTVQLSGTAQSLQSSQASLENTPEVDLDKVEQIKQALAAGEYKIDTEKLASNLVAMDSLF</sequence>
<dbReference type="Pfam" id="PF04316">
    <property type="entry name" value="FlgM"/>
    <property type="match status" value="1"/>
</dbReference>
<feature type="compositionally biased region" description="Polar residues" evidence="9">
    <location>
        <begin position="26"/>
        <end position="47"/>
    </location>
</feature>
<dbReference type="SUPFAM" id="SSF101498">
    <property type="entry name" value="Anti-sigma factor FlgM"/>
    <property type="match status" value="1"/>
</dbReference>
<keyword evidence="5" id="KW-0805">Transcription regulation</keyword>
<comment type="function">
    <text evidence="7">Responsible for the coupling of flagellin expression to flagellar assembly by preventing expression of the flagellin genes when a component of the middle class of proteins is defective. It negatively regulates flagellar genes by inhibiting the activity of FliA by directly binding to FliA.</text>
</comment>
<comment type="caution">
    <text evidence="11">The sequence shown here is derived from an EMBL/GenBank/DDBJ whole genome shotgun (WGS) entry which is preliminary data.</text>
</comment>
<evidence type="ECO:0000259" key="10">
    <source>
        <dbReference type="Pfam" id="PF04316"/>
    </source>
</evidence>
<evidence type="ECO:0000256" key="9">
    <source>
        <dbReference type="SAM" id="MobiDB-lite"/>
    </source>
</evidence>
<dbReference type="Proteomes" id="UP000294656">
    <property type="component" value="Unassembled WGS sequence"/>
</dbReference>
<feature type="region of interest" description="Disordered" evidence="9">
    <location>
        <begin position="1"/>
        <end position="67"/>
    </location>
</feature>
<evidence type="ECO:0000256" key="8">
    <source>
        <dbReference type="ARBA" id="ARBA00030117"/>
    </source>
</evidence>
<name>A0A4R6M9M0_9GAMM</name>
<dbReference type="AlphaFoldDB" id="A0A4R6M9M0"/>
<evidence type="ECO:0000313" key="12">
    <source>
        <dbReference type="Proteomes" id="UP000294656"/>
    </source>
</evidence>
<keyword evidence="12" id="KW-1185">Reference proteome</keyword>
<evidence type="ECO:0000256" key="3">
    <source>
        <dbReference type="ARBA" id="ARBA00022491"/>
    </source>
</evidence>
<evidence type="ECO:0000256" key="2">
    <source>
        <dbReference type="ARBA" id="ARBA00017823"/>
    </source>
</evidence>
<evidence type="ECO:0000256" key="1">
    <source>
        <dbReference type="ARBA" id="ARBA00005322"/>
    </source>
</evidence>